<keyword evidence="3" id="KW-1185">Reference proteome</keyword>
<dbReference type="AlphaFoldDB" id="A0A089YHT3"/>
<accession>A0A089YHT3</accession>
<gene>
    <name evidence="2" type="ORF">LK03_19130</name>
</gene>
<organism evidence="2 3">
    <name type="scientific">Pseudomonas cremoricolorata</name>
    <dbReference type="NCBI Taxonomy" id="157783"/>
    <lineage>
        <taxon>Bacteria</taxon>
        <taxon>Pseudomonadati</taxon>
        <taxon>Pseudomonadota</taxon>
        <taxon>Gammaproteobacteria</taxon>
        <taxon>Pseudomonadales</taxon>
        <taxon>Pseudomonadaceae</taxon>
        <taxon>Pseudomonas</taxon>
    </lineage>
</organism>
<dbReference type="Proteomes" id="UP000029493">
    <property type="component" value="Chromosome"/>
</dbReference>
<feature type="domain" description="WCX" evidence="1">
    <location>
        <begin position="102"/>
        <end position="175"/>
    </location>
</feature>
<dbReference type="STRING" id="157783.LK03_19130"/>
<protein>
    <submittedName>
        <fullName evidence="2">Transcriptional regulator</fullName>
    </submittedName>
</protein>
<evidence type="ECO:0000313" key="3">
    <source>
        <dbReference type="Proteomes" id="UP000029493"/>
    </source>
</evidence>
<dbReference type="InterPro" id="IPR057727">
    <property type="entry name" value="WCX_dom"/>
</dbReference>
<name>A0A089YHT3_9PSED</name>
<dbReference type="OrthoDB" id="8595817at2"/>
<evidence type="ECO:0000259" key="1">
    <source>
        <dbReference type="Pfam" id="PF25583"/>
    </source>
</evidence>
<dbReference type="KEGG" id="psw:LK03_19130"/>
<dbReference type="Pfam" id="PF25583">
    <property type="entry name" value="WCX"/>
    <property type="match status" value="1"/>
</dbReference>
<evidence type="ECO:0000313" key="2">
    <source>
        <dbReference type="EMBL" id="AIR91248.1"/>
    </source>
</evidence>
<dbReference type="InterPro" id="IPR036390">
    <property type="entry name" value="WH_DNA-bd_sf"/>
</dbReference>
<reference evidence="2 3" key="1">
    <citation type="submission" date="2014-09" db="EMBL/GenBank/DDBJ databases">
        <authorList>
            <person name="Chan K.-G."/>
        </authorList>
    </citation>
    <scope>NUCLEOTIDE SEQUENCE [LARGE SCALE GENOMIC DNA]</scope>
    <source>
        <strain evidence="2 3">ND07</strain>
    </source>
</reference>
<dbReference type="SUPFAM" id="SSF46785">
    <property type="entry name" value="Winged helix' DNA-binding domain"/>
    <property type="match status" value="1"/>
</dbReference>
<dbReference type="EMBL" id="CP009455">
    <property type="protein sequence ID" value="AIR91248.1"/>
    <property type="molecule type" value="Genomic_DNA"/>
</dbReference>
<dbReference type="RefSeq" id="WP_038413999.1">
    <property type="nucleotide sequence ID" value="NZ_CP009455.1"/>
</dbReference>
<proteinExistence type="predicted"/>
<sequence>MPSHSTRHTIARQWQLLKLLPSQHPGTTSTHLHRALSEAGHSTSKRTIERDLNELSALFPLRCNDQGTPFGWYLLPELDLYPLDPEPWADSTVDAAAAMLDLYLWVDADLAEHLLQSPLSSDMQMRRDEHGGGHVAASVRDDKALLAWLLAHAGRVRVKRPHALRAAMLERLQQATALNAP</sequence>